<organism evidence="2 3">
    <name type="scientific">Gallibacter intestinalis</name>
    <dbReference type="NCBI Taxonomy" id="2779356"/>
    <lineage>
        <taxon>Bacteria</taxon>
        <taxon>Bacillati</taxon>
        <taxon>Bacillota</taxon>
        <taxon>Clostridia</taxon>
        <taxon>Eubacteriales</taxon>
        <taxon>Eubacteriaceae</taxon>
        <taxon>Gallibacter</taxon>
    </lineage>
</organism>
<feature type="domain" description="Phage terminase large subunit N-terminal" evidence="1">
    <location>
        <begin position="24"/>
        <end position="209"/>
    </location>
</feature>
<protein>
    <submittedName>
        <fullName evidence="2">Terminase-like family protein</fullName>
    </submittedName>
</protein>
<proteinExistence type="predicted"/>
<evidence type="ECO:0000313" key="3">
    <source>
        <dbReference type="Proteomes" id="UP001516588"/>
    </source>
</evidence>
<accession>A0ABR9QY84</accession>
<dbReference type="Proteomes" id="UP001516588">
    <property type="component" value="Unassembled WGS sequence"/>
</dbReference>
<dbReference type="Gene3D" id="3.30.420.280">
    <property type="match status" value="1"/>
</dbReference>
<dbReference type="InterPro" id="IPR027417">
    <property type="entry name" value="P-loop_NTPase"/>
</dbReference>
<name>A0ABR9QY84_9FIRM</name>
<dbReference type="SUPFAM" id="SSF52540">
    <property type="entry name" value="P-loop containing nucleoside triphosphate hydrolases"/>
    <property type="match status" value="1"/>
</dbReference>
<dbReference type="InterPro" id="IPR035412">
    <property type="entry name" value="Terminase_L_N"/>
</dbReference>
<dbReference type="RefSeq" id="WP_226385346.1">
    <property type="nucleotide sequence ID" value="NZ_JADCKA010000008.1"/>
</dbReference>
<keyword evidence="3" id="KW-1185">Reference proteome</keyword>
<sequence length="463" mass="53968">MILNFGAEPSDTQKQFLLARKKNVAFGGARGGGKSWAVRTKAKLAALHYPGIKILIVRRTYPELIANHIDTMRVECNRIAKYNSTNKKMWFFNGSTIKFGYCQNDGDLLQYQGDQYDLIFIDEATNLTEHQIKVIKATLRGVNRFPKRLYLTCNPGGPGHAYIKRVFIDRKFKSGENPDEYEFIQSLVTDNKVLMEVQPDYIEQLEELPEKLKQGWLHGRWDIFEGQVFEEFTDDPEHYIDRQWTHVVEPFEIPSWWPIYRGFDWGYAKPFSVGWYAFDDEGVCYRIKEFYGCSKEENTGLKWDIATVARKIHEIETNDRMLKGRNIIGIADPAIFAENGGAAISDTMAEHQVYFNKADNERLAGKMQCHYRLAFDENGHSMFYVFNTCKEFIRTIPALIYSETKVEDVNTDMEDHIYDEWRYVMMQQKIQGREPVVKNVPDLGTVEDPLDMIRDRLKQRRSS</sequence>
<dbReference type="EMBL" id="JADCKA010000008">
    <property type="protein sequence ID" value="MBE5035697.1"/>
    <property type="molecule type" value="Genomic_DNA"/>
</dbReference>
<dbReference type="Gene3D" id="3.40.50.300">
    <property type="entry name" value="P-loop containing nucleotide triphosphate hydrolases"/>
    <property type="match status" value="1"/>
</dbReference>
<evidence type="ECO:0000313" key="2">
    <source>
        <dbReference type="EMBL" id="MBE5035697.1"/>
    </source>
</evidence>
<evidence type="ECO:0000259" key="1">
    <source>
        <dbReference type="Pfam" id="PF04466"/>
    </source>
</evidence>
<reference evidence="2 3" key="1">
    <citation type="submission" date="2020-10" db="EMBL/GenBank/DDBJ databases">
        <title>ChiBAC.</title>
        <authorList>
            <person name="Zenner C."/>
            <person name="Hitch T.C.A."/>
            <person name="Clavel T."/>
        </authorList>
    </citation>
    <scope>NUCLEOTIDE SEQUENCE [LARGE SCALE GENOMIC DNA]</scope>
    <source>
        <strain evidence="2 3">DSM 108706</strain>
    </source>
</reference>
<gene>
    <name evidence="2" type="ORF">INF20_05310</name>
</gene>
<comment type="caution">
    <text evidence="2">The sequence shown here is derived from an EMBL/GenBank/DDBJ whole genome shotgun (WGS) entry which is preliminary data.</text>
</comment>
<dbReference type="Pfam" id="PF04466">
    <property type="entry name" value="Terminase_3"/>
    <property type="match status" value="1"/>
</dbReference>